<sequence>MFSPTRSLRWLVALGGLAACQSPTSQSTATTTQPPAAAPAAPTEATAAVASSPGTAYHAYRGQLPGQADSITLHLVTAPARFFALGSGPGHRGSYYGADGHPYQLQSQLSTAPDSVVLNDVSPERASGPRGEAPVWRLRQQPGGALVGTVAGRPVRLRLLPAPAGTLTLAVRYFADSLAAFPRQAKSPRARLSWQALVPAGGPAAPRQALQASMLRDLRGDTTDARAPLALPALYKQQRDTFFTDYRAELAATPAPTDTSDTGSYRATLNYEQQTASYVLFRGGDLLSVAYFTYDYSGGAHGNYGTTGASYDLRTGRRLRYDDIFLPSAAPSLPALLATAVRPLVGLKPGEALDKTLFVKRMPITHNVYLTAGGVVFTYQPYEIAAYAQGEVAVFLPLGQVRGLLRQGLPLPSAASVAAR</sequence>
<dbReference type="AlphaFoldDB" id="A0A7Y0AHQ1"/>
<evidence type="ECO:0000313" key="4">
    <source>
        <dbReference type="Proteomes" id="UP000559626"/>
    </source>
</evidence>
<dbReference type="Gene3D" id="3.30.565.40">
    <property type="entry name" value="Fervidobacterium nodosum Rt17-B1 like"/>
    <property type="match status" value="1"/>
</dbReference>
<comment type="caution">
    <text evidence="3">The sequence shown here is derived from an EMBL/GenBank/DDBJ whole genome shotgun (WGS) entry which is preliminary data.</text>
</comment>
<reference evidence="3 4" key="1">
    <citation type="submission" date="2020-04" db="EMBL/GenBank/DDBJ databases">
        <title>Hymenobacter polaris sp. nov., isolated from Arctic soil.</title>
        <authorList>
            <person name="Dahal R.H."/>
        </authorList>
    </citation>
    <scope>NUCLEOTIDE SEQUENCE [LARGE SCALE GENOMIC DNA]</scope>
    <source>
        <strain evidence="3 4">RP-2-7</strain>
    </source>
</reference>
<gene>
    <name evidence="3" type="ORF">HHL22_20095</name>
</gene>
<evidence type="ECO:0000313" key="3">
    <source>
        <dbReference type="EMBL" id="NML67510.1"/>
    </source>
</evidence>
<organism evidence="3 4">
    <name type="scientific">Hymenobacter polaris</name>
    <dbReference type="NCBI Taxonomy" id="2682546"/>
    <lineage>
        <taxon>Bacteria</taxon>
        <taxon>Pseudomonadati</taxon>
        <taxon>Bacteroidota</taxon>
        <taxon>Cytophagia</taxon>
        <taxon>Cytophagales</taxon>
        <taxon>Hymenobacteraceae</taxon>
        <taxon>Hymenobacter</taxon>
    </lineage>
</organism>
<protein>
    <submittedName>
        <fullName evidence="3">DUF3298 and DUF4163 domain-containing protein</fullName>
    </submittedName>
</protein>
<keyword evidence="4" id="KW-1185">Reference proteome</keyword>
<evidence type="ECO:0000259" key="2">
    <source>
        <dbReference type="Pfam" id="PF11738"/>
    </source>
</evidence>
<dbReference type="Pfam" id="PF11738">
    <property type="entry name" value="DUF3298"/>
    <property type="match status" value="1"/>
</dbReference>
<dbReference type="InterPro" id="IPR021729">
    <property type="entry name" value="DUF3298"/>
</dbReference>
<dbReference type="InterPro" id="IPR037126">
    <property type="entry name" value="PdaC/RsiV-like_sf"/>
</dbReference>
<feature type="region of interest" description="Disordered" evidence="1">
    <location>
        <begin position="22"/>
        <end position="41"/>
    </location>
</feature>
<accession>A0A7Y0AHQ1</accession>
<proteinExistence type="predicted"/>
<name>A0A7Y0AHQ1_9BACT</name>
<dbReference type="EMBL" id="JABBGH010000003">
    <property type="protein sequence ID" value="NML67510.1"/>
    <property type="molecule type" value="Genomic_DNA"/>
</dbReference>
<evidence type="ECO:0000256" key="1">
    <source>
        <dbReference type="SAM" id="MobiDB-lite"/>
    </source>
</evidence>
<dbReference type="Gene3D" id="3.90.640.20">
    <property type="entry name" value="Heat-shock cognate protein, ATPase"/>
    <property type="match status" value="1"/>
</dbReference>
<dbReference type="Proteomes" id="UP000559626">
    <property type="component" value="Unassembled WGS sequence"/>
</dbReference>
<dbReference type="RefSeq" id="WP_169533168.1">
    <property type="nucleotide sequence ID" value="NZ_JABBGH010000003.1"/>
</dbReference>
<feature type="domain" description="DUF3298" evidence="2">
    <location>
        <begin position="323"/>
        <end position="398"/>
    </location>
</feature>
<dbReference type="PROSITE" id="PS51257">
    <property type="entry name" value="PROKAR_LIPOPROTEIN"/>
    <property type="match status" value="1"/>
</dbReference>